<keyword evidence="6 9" id="KW-0560">Oxidoreductase</keyword>
<keyword evidence="7 9" id="KW-0215">Deoxyribonucleotide synthesis</keyword>
<dbReference type="Pfam" id="PF00317">
    <property type="entry name" value="Ribonuc_red_lgN"/>
    <property type="match status" value="1"/>
</dbReference>
<dbReference type="Gene3D" id="3.20.70.20">
    <property type="match status" value="1"/>
</dbReference>
<dbReference type="AlphaFoldDB" id="A0ABD3P1D1"/>
<dbReference type="InterPro" id="IPR013509">
    <property type="entry name" value="RNR_lsu_N"/>
</dbReference>
<dbReference type="InterPro" id="IPR013346">
    <property type="entry name" value="NrdE_NrdA_C"/>
</dbReference>
<dbReference type="PROSITE" id="PS51161">
    <property type="entry name" value="ATP_CONE"/>
    <property type="match status" value="1"/>
</dbReference>
<dbReference type="InterPro" id="IPR000788">
    <property type="entry name" value="RNR_lg_C"/>
</dbReference>
<evidence type="ECO:0000256" key="6">
    <source>
        <dbReference type="ARBA" id="ARBA00023002"/>
    </source>
</evidence>
<comment type="function">
    <text evidence="9">Provides the precursors necessary for DNA synthesis. Catalyzes the biosynthesis of deoxyribonucleotides from the corresponding ribonucleotides.</text>
</comment>
<keyword evidence="4 8" id="KW-0547">Nucleotide-binding</keyword>
<dbReference type="Pfam" id="PF02867">
    <property type="entry name" value="Ribonuc_red_lgC"/>
    <property type="match status" value="1"/>
</dbReference>
<evidence type="ECO:0000256" key="7">
    <source>
        <dbReference type="ARBA" id="ARBA00023116"/>
    </source>
</evidence>
<dbReference type="InterPro" id="IPR005144">
    <property type="entry name" value="ATP-cone_dom"/>
</dbReference>
<comment type="catalytic activity">
    <reaction evidence="9">
        <text>a 2'-deoxyribonucleoside 5'-diphosphate + [thioredoxin]-disulfide + H2O = a ribonucleoside 5'-diphosphate + [thioredoxin]-dithiol</text>
        <dbReference type="Rhea" id="RHEA:23252"/>
        <dbReference type="Rhea" id="RHEA-COMP:10698"/>
        <dbReference type="Rhea" id="RHEA-COMP:10700"/>
        <dbReference type="ChEBI" id="CHEBI:15377"/>
        <dbReference type="ChEBI" id="CHEBI:29950"/>
        <dbReference type="ChEBI" id="CHEBI:50058"/>
        <dbReference type="ChEBI" id="CHEBI:57930"/>
        <dbReference type="ChEBI" id="CHEBI:73316"/>
        <dbReference type="EC" id="1.17.4.1"/>
    </reaction>
</comment>
<dbReference type="SUPFAM" id="SSF48168">
    <property type="entry name" value="R1 subunit of ribonucleotide reductase, N-terminal domain"/>
    <property type="match status" value="1"/>
</dbReference>
<dbReference type="EC" id="1.17.4.1" evidence="2 9"/>
<evidence type="ECO:0000256" key="2">
    <source>
        <dbReference type="ARBA" id="ARBA00012274"/>
    </source>
</evidence>
<comment type="caution">
    <text evidence="12">The sequence shown here is derived from an EMBL/GenBank/DDBJ whole genome shotgun (WGS) entry which is preliminary data.</text>
</comment>
<dbReference type="SUPFAM" id="SSF51998">
    <property type="entry name" value="PFL-like glycyl radical enzymes"/>
    <property type="match status" value="1"/>
</dbReference>
<comment type="similarity">
    <text evidence="1 9">Belongs to the ribonucleoside diphosphate reductase large chain family.</text>
</comment>
<dbReference type="GO" id="GO:0004748">
    <property type="term" value="F:ribonucleoside-diphosphate reductase activity, thioredoxin disulfide as acceptor"/>
    <property type="evidence" value="ECO:0007669"/>
    <property type="project" value="UniProtKB-EC"/>
</dbReference>
<dbReference type="GO" id="GO:0005524">
    <property type="term" value="F:ATP binding"/>
    <property type="evidence" value="ECO:0007669"/>
    <property type="project" value="UniProtKB-UniRule"/>
</dbReference>
<dbReference type="EMBL" id="JABMIG020000305">
    <property type="protein sequence ID" value="KAL3781827.1"/>
    <property type="molecule type" value="Genomic_DNA"/>
</dbReference>
<keyword evidence="5 8" id="KW-0067">ATP-binding</keyword>
<dbReference type="PANTHER" id="PTHR11573:SF6">
    <property type="entry name" value="RIBONUCLEOSIDE-DIPHOSPHATE REDUCTASE LARGE SUBUNIT"/>
    <property type="match status" value="1"/>
</dbReference>
<sequence>MILHKPSRLITLVVTLLIYVSLVFLVHANSNLPVGSNSAALPQRRSARKNASIHKPSFLLTRGGSTATKKYKGKEEFQSSPLCDENRDDSTSSGYVTRDSIEDEEATAKATSPSNESDETLDYRNVFVTKRNGKLEQLDKDKILHRLQSLTTNLSPHLSLLNLATSILHGTYPNITTREIDILASETSASMSTQHFDYGRLAARICATYNHKETPDSFSEAMLLLNEGGAGFVNNEIADLVRRRGKEIDAQIVHERDLDMTYFGFKTLERSYLLKLNEETIVERPQYLWMRVALGIHCCKGPSGDVVNTDDDGVAKQAITKEEEDANLQAAFETYDLMSRGYFTHASPTLFHAGTTHPQLSSCFLVQMSDDSIHGIYDTLKRCAVISKAAGGIGLCVHKIRARGTFIKGTRGVSNGLVPMLRVFDVTSHYVDQGGGKRPGAFAIYLEPWHADIFDVLNLKKNHGKEEQRARNLFYGLWVPDLFMTRVEEDGVWSLMCPHRCPGLAECHGDDFDELYMKYEAEKKYTRQVRARELWAAILDAQIETGTPYLLYKDSANRKSNQKNLGTIQCSNLCTEIIQYTSEEEVAVCNLASICLSKFVVSNRGRYGSVSDDSAAAYFDHEQLHRVTKIVTRNLDKVIDVNQYPIEGAKKSNRSHRPIGIGVSGLADAFLRLGLPFASEDAKALNEAIFETIYHAALEASNEIAQEKGSYGSFAGSPASEGRLQFDLWGISDSETPSHRYGKDQSKLKLQKYSKQVHGVGYDWQALRQKIMKVGLRNSLLVAPMPTASTSQILGVNECFEPFASNLYVRRVKAGEFIIVNPHLIQDLTDLGLWNQSTRNQLMRDGGSVAKIDRVPDRLKNLYKTVWEMKMKDIIDMAADRGKFIDQSQSLNLFIADPNVDRLTAMHFYAWKKGLKTGIYYLRTKPAVNAIQYTVSRMEDESKVEGDECIPMLVEEHEACLGCSA</sequence>
<evidence type="ECO:0000256" key="4">
    <source>
        <dbReference type="ARBA" id="ARBA00022741"/>
    </source>
</evidence>
<gene>
    <name evidence="12" type="ORF">HJC23_011136</name>
</gene>
<feature type="domain" description="ATP-cone" evidence="11">
    <location>
        <begin position="126"/>
        <end position="216"/>
    </location>
</feature>
<evidence type="ECO:0000313" key="12">
    <source>
        <dbReference type="EMBL" id="KAL3781827.1"/>
    </source>
</evidence>
<evidence type="ECO:0000256" key="3">
    <source>
        <dbReference type="ARBA" id="ARBA00022533"/>
    </source>
</evidence>
<accession>A0ABD3P1D1</accession>
<feature type="region of interest" description="Disordered" evidence="10">
    <location>
        <begin position="70"/>
        <end position="118"/>
    </location>
</feature>
<evidence type="ECO:0000256" key="1">
    <source>
        <dbReference type="ARBA" id="ARBA00010406"/>
    </source>
</evidence>
<keyword evidence="13" id="KW-1185">Reference proteome</keyword>
<dbReference type="GO" id="GO:0009263">
    <property type="term" value="P:deoxyribonucleotide biosynthetic process"/>
    <property type="evidence" value="ECO:0007669"/>
    <property type="project" value="UniProtKB-KW"/>
</dbReference>
<dbReference type="NCBIfam" id="TIGR02506">
    <property type="entry name" value="NrdE_NrdA"/>
    <property type="match status" value="1"/>
</dbReference>
<evidence type="ECO:0000313" key="13">
    <source>
        <dbReference type="Proteomes" id="UP001516023"/>
    </source>
</evidence>
<organism evidence="12 13">
    <name type="scientific">Cyclotella cryptica</name>
    <dbReference type="NCBI Taxonomy" id="29204"/>
    <lineage>
        <taxon>Eukaryota</taxon>
        <taxon>Sar</taxon>
        <taxon>Stramenopiles</taxon>
        <taxon>Ochrophyta</taxon>
        <taxon>Bacillariophyta</taxon>
        <taxon>Coscinodiscophyceae</taxon>
        <taxon>Thalassiosirophycidae</taxon>
        <taxon>Stephanodiscales</taxon>
        <taxon>Stephanodiscaceae</taxon>
        <taxon>Cyclotella</taxon>
    </lineage>
</organism>
<evidence type="ECO:0000259" key="11">
    <source>
        <dbReference type="PROSITE" id="PS51161"/>
    </source>
</evidence>
<reference evidence="12 13" key="1">
    <citation type="journal article" date="2020" name="G3 (Bethesda)">
        <title>Improved Reference Genome for Cyclotella cryptica CCMP332, a Model for Cell Wall Morphogenesis, Salinity Adaptation, and Lipid Production in Diatoms (Bacillariophyta).</title>
        <authorList>
            <person name="Roberts W.R."/>
            <person name="Downey K.M."/>
            <person name="Ruck E.C."/>
            <person name="Traller J.C."/>
            <person name="Alverson A.J."/>
        </authorList>
    </citation>
    <scope>NUCLEOTIDE SEQUENCE [LARGE SCALE GENOMIC DNA]</scope>
    <source>
        <strain evidence="12 13">CCMP332</strain>
    </source>
</reference>
<evidence type="ECO:0000256" key="10">
    <source>
        <dbReference type="SAM" id="MobiDB-lite"/>
    </source>
</evidence>
<proteinExistence type="inferred from homology"/>
<dbReference type="Proteomes" id="UP001516023">
    <property type="component" value="Unassembled WGS sequence"/>
</dbReference>
<dbReference type="InterPro" id="IPR039718">
    <property type="entry name" value="Rrm1"/>
</dbReference>
<dbReference type="InterPro" id="IPR008926">
    <property type="entry name" value="RNR_R1-su_N"/>
</dbReference>
<dbReference type="CDD" id="cd01679">
    <property type="entry name" value="RNR_I"/>
    <property type="match status" value="1"/>
</dbReference>
<name>A0ABD3P1D1_9STRA</name>
<dbReference type="PRINTS" id="PR01183">
    <property type="entry name" value="RIBORDTASEM1"/>
</dbReference>
<dbReference type="PANTHER" id="PTHR11573">
    <property type="entry name" value="RIBONUCLEOSIDE-DIPHOSPHATE REDUCTASE LARGE CHAIN"/>
    <property type="match status" value="1"/>
</dbReference>
<evidence type="ECO:0000256" key="9">
    <source>
        <dbReference type="RuleBase" id="RU003410"/>
    </source>
</evidence>
<dbReference type="PROSITE" id="PS00089">
    <property type="entry name" value="RIBORED_LARGE"/>
    <property type="match status" value="1"/>
</dbReference>
<keyword evidence="3" id="KW-0021">Allosteric enzyme</keyword>
<protein>
    <recommendedName>
        <fullName evidence="2 9">Ribonucleoside-diphosphate reductase</fullName>
        <ecNumber evidence="2 9">1.17.4.1</ecNumber>
    </recommendedName>
</protein>
<evidence type="ECO:0000256" key="8">
    <source>
        <dbReference type="PROSITE-ProRule" id="PRU00492"/>
    </source>
</evidence>
<evidence type="ECO:0000256" key="5">
    <source>
        <dbReference type="ARBA" id="ARBA00022840"/>
    </source>
</evidence>